<organism evidence="3 4">
    <name type="scientific">Mytilus coruscus</name>
    <name type="common">Sea mussel</name>
    <dbReference type="NCBI Taxonomy" id="42192"/>
    <lineage>
        <taxon>Eukaryota</taxon>
        <taxon>Metazoa</taxon>
        <taxon>Spiralia</taxon>
        <taxon>Lophotrochozoa</taxon>
        <taxon>Mollusca</taxon>
        <taxon>Bivalvia</taxon>
        <taxon>Autobranchia</taxon>
        <taxon>Pteriomorphia</taxon>
        <taxon>Mytilida</taxon>
        <taxon>Mytiloidea</taxon>
        <taxon>Mytilidae</taxon>
        <taxon>Mytilinae</taxon>
        <taxon>Mytilus</taxon>
    </lineage>
</organism>
<dbReference type="Proteomes" id="UP000507470">
    <property type="component" value="Unassembled WGS sequence"/>
</dbReference>
<keyword evidence="2" id="KW-0472">Membrane</keyword>
<gene>
    <name evidence="3" type="ORF">MCOR_14107</name>
</gene>
<evidence type="ECO:0000313" key="4">
    <source>
        <dbReference type="Proteomes" id="UP000507470"/>
    </source>
</evidence>
<proteinExistence type="predicted"/>
<evidence type="ECO:0000256" key="1">
    <source>
        <dbReference type="SAM" id="MobiDB-lite"/>
    </source>
</evidence>
<name>A0A6J8B2U6_MYTCO</name>
<feature type="transmembrane region" description="Helical" evidence="2">
    <location>
        <begin position="232"/>
        <end position="253"/>
    </location>
</feature>
<reference evidence="3 4" key="1">
    <citation type="submission" date="2020-06" db="EMBL/GenBank/DDBJ databases">
        <authorList>
            <person name="Li R."/>
            <person name="Bekaert M."/>
        </authorList>
    </citation>
    <scope>NUCLEOTIDE SEQUENCE [LARGE SCALE GENOMIC DNA]</scope>
    <source>
        <strain evidence="4">wild</strain>
    </source>
</reference>
<feature type="region of interest" description="Disordered" evidence="1">
    <location>
        <begin position="346"/>
        <end position="425"/>
    </location>
</feature>
<keyword evidence="4" id="KW-1185">Reference proteome</keyword>
<dbReference type="EMBL" id="CACVKT020002398">
    <property type="protein sequence ID" value="CAC5377843.1"/>
    <property type="molecule type" value="Genomic_DNA"/>
</dbReference>
<sequence length="447" mass="50840">MIEIYKSHDESCTGKNNVKMKEEQCIIYITFLTCAFAFNLSCPELGHWNHRATAHCFDLNKYTCLLDTTKNRYTETCDGPREEIVGYRTTINRNNFNTVQCKSERYQIQDFTTVGNSDCIFQKSKCAQEGQVVYKVNNDSSVEDTKCMCDYTKGYSFVTLPISRCFCTPSVEDCSCFREFCPSDYQCTTEYELRTRSLNCTNISFSDDGGDDRHMIRRNMAQDDPNIDISNIIAATITVISLIIMIIGLLCWYHRKTIKDKIGGVMILAHYKEHKSNSENPSCSPIEGEEIEHVKTHYKEHKSNNENTSCSTIEGEKIEHVKTHYKEHKSNNENTSCSPIEGEEIEHVKKHKRNNKNTSCSPIEGEEIEHVKSTPEQHANNDISDSSNDDTGSEGSDHFSTASENHENSTDDSGATTQKYEISKPVCKKDKNNLVSGSKSNINFILY</sequence>
<dbReference type="AlphaFoldDB" id="A0A6J8B2U6"/>
<accession>A0A6J8B2U6</accession>
<protein>
    <submittedName>
        <fullName evidence="3">Uncharacterized protein</fullName>
    </submittedName>
</protein>
<keyword evidence="2" id="KW-0812">Transmembrane</keyword>
<evidence type="ECO:0000256" key="2">
    <source>
        <dbReference type="SAM" id="Phobius"/>
    </source>
</evidence>
<evidence type="ECO:0000313" key="3">
    <source>
        <dbReference type="EMBL" id="CAC5377843.1"/>
    </source>
</evidence>
<keyword evidence="2" id="KW-1133">Transmembrane helix</keyword>
<feature type="compositionally biased region" description="Polar residues" evidence="1">
    <location>
        <begin position="411"/>
        <end position="420"/>
    </location>
</feature>